<sequence length="191" mass="21789">MEIKDVLEKHIKSDSHQAAKKIFLSKTDEEKKAVELKAAINDQPAVDIVADEMSDKEGRCVFAILLRTMTPKAQQESQPPCFKINNGCLNFLKERYPFPALLFPAPVITPWNSWFQAVQYLHKYLDAVGRSNNKVDCLQMLLALKLTNCRFADAALQSVWAPTNRVDAEGFFSKYIIIVTDRHNRMTEETI</sequence>
<name>A0ABQ9HEU4_9NEOP</name>
<gene>
    <name evidence="1" type="ORF">PR048_014599</name>
</gene>
<comment type="caution">
    <text evidence="1">The sequence shown here is derived from an EMBL/GenBank/DDBJ whole genome shotgun (WGS) entry which is preliminary data.</text>
</comment>
<organism evidence="1 2">
    <name type="scientific">Dryococelus australis</name>
    <dbReference type="NCBI Taxonomy" id="614101"/>
    <lineage>
        <taxon>Eukaryota</taxon>
        <taxon>Metazoa</taxon>
        <taxon>Ecdysozoa</taxon>
        <taxon>Arthropoda</taxon>
        <taxon>Hexapoda</taxon>
        <taxon>Insecta</taxon>
        <taxon>Pterygota</taxon>
        <taxon>Neoptera</taxon>
        <taxon>Polyneoptera</taxon>
        <taxon>Phasmatodea</taxon>
        <taxon>Verophasmatodea</taxon>
        <taxon>Anareolatae</taxon>
        <taxon>Phasmatidae</taxon>
        <taxon>Eurycanthinae</taxon>
        <taxon>Dryococelus</taxon>
    </lineage>
</organism>
<reference evidence="1 2" key="1">
    <citation type="submission" date="2023-02" db="EMBL/GenBank/DDBJ databases">
        <title>LHISI_Scaffold_Assembly.</title>
        <authorList>
            <person name="Stuart O.P."/>
            <person name="Cleave R."/>
            <person name="Magrath M.J.L."/>
            <person name="Mikheyev A.S."/>
        </authorList>
    </citation>
    <scope>NUCLEOTIDE SEQUENCE [LARGE SCALE GENOMIC DNA]</scope>
    <source>
        <strain evidence="1">Daus_M_001</strain>
        <tissue evidence="1">Leg muscle</tissue>
    </source>
</reference>
<keyword evidence="2" id="KW-1185">Reference proteome</keyword>
<accession>A0ABQ9HEU4</accession>
<evidence type="ECO:0000313" key="1">
    <source>
        <dbReference type="EMBL" id="KAJ8882785.1"/>
    </source>
</evidence>
<dbReference type="EMBL" id="JARBHB010000005">
    <property type="protein sequence ID" value="KAJ8882785.1"/>
    <property type="molecule type" value="Genomic_DNA"/>
</dbReference>
<protein>
    <submittedName>
        <fullName evidence="1">Uncharacterized protein</fullName>
    </submittedName>
</protein>
<proteinExistence type="predicted"/>
<dbReference type="Proteomes" id="UP001159363">
    <property type="component" value="Chromosome 4"/>
</dbReference>
<evidence type="ECO:0000313" key="2">
    <source>
        <dbReference type="Proteomes" id="UP001159363"/>
    </source>
</evidence>